<keyword evidence="2" id="KW-1003">Cell membrane</keyword>
<protein>
    <submittedName>
        <fullName evidence="11">Cell division septal protein FtsQ</fullName>
    </submittedName>
</protein>
<evidence type="ECO:0000256" key="1">
    <source>
        <dbReference type="ARBA" id="ARBA00004370"/>
    </source>
</evidence>
<feature type="domain" description="POTRA" evidence="10">
    <location>
        <begin position="60"/>
        <end position="128"/>
    </location>
</feature>
<dbReference type="Proteomes" id="UP000254808">
    <property type="component" value="Chromosome"/>
</dbReference>
<dbReference type="GO" id="GO:0016020">
    <property type="term" value="C:membrane"/>
    <property type="evidence" value="ECO:0007669"/>
    <property type="project" value="UniProtKB-SubCell"/>
</dbReference>
<organism evidence="11 12">
    <name type="scientific">Cyclonatronum proteinivorum</name>
    <dbReference type="NCBI Taxonomy" id="1457365"/>
    <lineage>
        <taxon>Bacteria</taxon>
        <taxon>Pseudomonadati</taxon>
        <taxon>Balneolota</taxon>
        <taxon>Balneolia</taxon>
        <taxon>Balneolales</taxon>
        <taxon>Cyclonatronaceae</taxon>
        <taxon>Cyclonatronum</taxon>
    </lineage>
</organism>
<dbReference type="PROSITE" id="PS51779">
    <property type="entry name" value="POTRA"/>
    <property type="match status" value="1"/>
</dbReference>
<name>A0A345UIP7_9BACT</name>
<evidence type="ECO:0000256" key="6">
    <source>
        <dbReference type="ARBA" id="ARBA00023136"/>
    </source>
</evidence>
<keyword evidence="5 9" id="KW-1133">Transmembrane helix</keyword>
<evidence type="ECO:0000256" key="4">
    <source>
        <dbReference type="ARBA" id="ARBA00022692"/>
    </source>
</evidence>
<keyword evidence="12" id="KW-1185">Reference proteome</keyword>
<feature type="transmembrane region" description="Helical" evidence="9">
    <location>
        <begin position="36"/>
        <end position="54"/>
    </location>
</feature>
<dbReference type="KEGG" id="cprv:CYPRO_1084"/>
<reference evidence="11 12" key="1">
    <citation type="submission" date="2018-03" db="EMBL/GenBank/DDBJ databases">
        <title>Phenotypic and genomic properties of Cyclonatronum proteinivorum gen. nov., sp. nov., a haloalkaliphilic bacteroidete from soda lakes possessing Na+-translocating rhodopsin.</title>
        <authorList>
            <person name="Toshchakov S.V."/>
            <person name="Korzhenkov A."/>
            <person name="Samarov N.I."/>
            <person name="Kublanov I.V."/>
            <person name="Muntyan M.S."/>
            <person name="Sorokin D.Y."/>
        </authorList>
    </citation>
    <scope>NUCLEOTIDE SEQUENCE [LARGE SCALE GENOMIC DNA]</scope>
    <source>
        <strain evidence="11 12">Omega</strain>
    </source>
</reference>
<proteinExistence type="predicted"/>
<evidence type="ECO:0000256" key="7">
    <source>
        <dbReference type="ARBA" id="ARBA00023306"/>
    </source>
</evidence>
<dbReference type="OrthoDB" id="1523641at2"/>
<evidence type="ECO:0000256" key="3">
    <source>
        <dbReference type="ARBA" id="ARBA00022618"/>
    </source>
</evidence>
<accession>A0A345UIP7</accession>
<evidence type="ECO:0000313" key="12">
    <source>
        <dbReference type="Proteomes" id="UP000254808"/>
    </source>
</evidence>
<dbReference type="GO" id="GO:0051301">
    <property type="term" value="P:cell division"/>
    <property type="evidence" value="ECO:0007669"/>
    <property type="project" value="UniProtKB-KW"/>
</dbReference>
<dbReference type="InterPro" id="IPR005548">
    <property type="entry name" value="Cell_div_FtsQ/DivIB_C"/>
</dbReference>
<dbReference type="InterPro" id="IPR034746">
    <property type="entry name" value="POTRA"/>
</dbReference>
<evidence type="ECO:0000256" key="2">
    <source>
        <dbReference type="ARBA" id="ARBA00022475"/>
    </source>
</evidence>
<keyword evidence="7" id="KW-0131">Cell cycle</keyword>
<dbReference type="InterPro" id="IPR013685">
    <property type="entry name" value="POTRA_FtsQ_type"/>
</dbReference>
<comment type="subcellular location">
    <subcellularLocation>
        <location evidence="1">Membrane</location>
    </subcellularLocation>
</comment>
<dbReference type="Pfam" id="PF08478">
    <property type="entry name" value="POTRA_1"/>
    <property type="match status" value="1"/>
</dbReference>
<sequence length="268" mass="28963">MSKADFHTQSGKGPAQTRKGKATGQSTGLRSMLSGWLYPIILIALITASVAASWQLQDRSVVQHFEIQSAGFTPEAQILAVSGLETGMAAAEVRPLEVQARIDSLPWIAESSVRLVPGGRVLIGFTEREPVALLIEGSRLMLTDAAGVALDIPEGFAPDLPLLYGFRLPAHGERLPEAQFAPLGSFLAALQQSALAGLLISEVGFHPEEGVIALSRENAVRLVFGTESFAQKIDRWEAFYRQVAPVKGMAAFTRLDFRFENQIVALHS</sequence>
<evidence type="ECO:0000313" key="11">
    <source>
        <dbReference type="EMBL" id="AXJ00349.1"/>
    </source>
</evidence>
<feature type="region of interest" description="Disordered" evidence="8">
    <location>
        <begin position="1"/>
        <end position="26"/>
    </location>
</feature>
<evidence type="ECO:0000256" key="5">
    <source>
        <dbReference type="ARBA" id="ARBA00022989"/>
    </source>
</evidence>
<dbReference type="RefSeq" id="WP_114983626.1">
    <property type="nucleotide sequence ID" value="NZ_CP027806.1"/>
</dbReference>
<evidence type="ECO:0000256" key="9">
    <source>
        <dbReference type="SAM" id="Phobius"/>
    </source>
</evidence>
<keyword evidence="3 11" id="KW-0132">Cell division</keyword>
<dbReference type="EMBL" id="CP027806">
    <property type="protein sequence ID" value="AXJ00349.1"/>
    <property type="molecule type" value="Genomic_DNA"/>
</dbReference>
<keyword evidence="6 9" id="KW-0472">Membrane</keyword>
<gene>
    <name evidence="11" type="ORF">CYPRO_1084</name>
</gene>
<evidence type="ECO:0000259" key="10">
    <source>
        <dbReference type="PROSITE" id="PS51779"/>
    </source>
</evidence>
<dbReference type="Pfam" id="PF03799">
    <property type="entry name" value="FtsQ_DivIB_C"/>
    <property type="match status" value="1"/>
</dbReference>
<dbReference type="AlphaFoldDB" id="A0A345UIP7"/>
<keyword evidence="4 9" id="KW-0812">Transmembrane</keyword>
<evidence type="ECO:0000256" key="8">
    <source>
        <dbReference type="SAM" id="MobiDB-lite"/>
    </source>
</evidence>